<feature type="domain" description="Penicillin-binding protein transpeptidase" evidence="19">
    <location>
        <begin position="354"/>
        <end position="614"/>
    </location>
</feature>
<dbReference type="Gene3D" id="1.10.3810.10">
    <property type="entry name" value="Biosynthetic peptidoglycan transglycosylase-like"/>
    <property type="match status" value="1"/>
</dbReference>
<keyword evidence="6" id="KW-0328">Glycosyltransferase</keyword>
<dbReference type="GO" id="GO:0008360">
    <property type="term" value="P:regulation of cell shape"/>
    <property type="evidence" value="ECO:0007669"/>
    <property type="project" value="UniProtKB-KW"/>
</dbReference>
<comment type="catalytic activity">
    <reaction evidence="16">
        <text>Preferential cleavage: (Ac)2-L-Lys-D-Ala-|-D-Ala. Also transpeptidation of peptidyl-alanyl moieties that are N-acyl substituents of D-alanine.</text>
        <dbReference type="EC" id="3.4.16.4"/>
    </reaction>
</comment>
<evidence type="ECO:0000256" key="16">
    <source>
        <dbReference type="ARBA" id="ARBA00034000"/>
    </source>
</evidence>
<dbReference type="GO" id="GO:0008658">
    <property type="term" value="F:penicillin binding"/>
    <property type="evidence" value="ECO:0007669"/>
    <property type="project" value="InterPro"/>
</dbReference>
<keyword evidence="14" id="KW-0511">Multifunctional enzyme</keyword>
<evidence type="ECO:0000256" key="6">
    <source>
        <dbReference type="ARBA" id="ARBA00022676"/>
    </source>
</evidence>
<evidence type="ECO:0000256" key="15">
    <source>
        <dbReference type="ARBA" id="ARBA00023316"/>
    </source>
</evidence>
<dbReference type="GO" id="GO:0009252">
    <property type="term" value="P:peptidoglycan biosynthetic process"/>
    <property type="evidence" value="ECO:0007669"/>
    <property type="project" value="UniProtKB-KW"/>
</dbReference>
<evidence type="ECO:0000256" key="1">
    <source>
        <dbReference type="ARBA" id="ARBA00007090"/>
    </source>
</evidence>
<keyword evidence="15" id="KW-0961">Cell wall biogenesis/degradation</keyword>
<evidence type="ECO:0000256" key="13">
    <source>
        <dbReference type="ARBA" id="ARBA00023136"/>
    </source>
</evidence>
<evidence type="ECO:0000256" key="14">
    <source>
        <dbReference type="ARBA" id="ARBA00023268"/>
    </source>
</evidence>
<evidence type="ECO:0000256" key="8">
    <source>
        <dbReference type="ARBA" id="ARBA00022692"/>
    </source>
</evidence>
<gene>
    <name evidence="21" type="ORF">Q4F26_02575</name>
</gene>
<dbReference type="InterPro" id="IPR050396">
    <property type="entry name" value="Glycosyltr_51/Transpeptidase"/>
</dbReference>
<keyword evidence="4" id="KW-0121">Carboxypeptidase</keyword>
<dbReference type="Proteomes" id="UP001171751">
    <property type="component" value="Unassembled WGS sequence"/>
</dbReference>
<sequence>MKKNEDKLQKFKENFKKQFLEWNRKRKVVFQKYHINKIILLSVMSIALIMTVSLYVNAKMTNVSNLKSNLEQKTIVYDINEETAGSLYSQKGTAVSLDHISDNIELAVVSTEDQNFYQHPGFSIKGIGRAALGYVLNRGNIVGGGSTLTQQLAKNAYLSADQTLLRKLKELFLSIEIEKNYSKDEILEMYLNNVYFGNGVWGVEDASMKYFGKTSSDVGVSESAAIAGMLTAPSVNNPIDNYDNSMKRKNTVLMLMAEEGYINQEVMASSQAAGLELMDLYQDTDDYRYPYYFDAVIEEAINDHGIKEEDLLNNGYHVYTSLNQSHQQAMNSAYTYEGYFPSALDGTSVESASVALDPQTGGVTGVIGGRGEHSFRGYNRATQMRRQPGSTMKPFGVYVPALERGYDTDDMLIDQELSYGEEEYTPFNVDRQFSPTGEVPMYQAVAESKNAPAVWLLNEIGLSRGVSTAKDFGLKVSSEDENLAAVGLGGMSKGVTPLELAGAYGALANQGVRTKPHFITKIVDSTGKTVVDNTRASSNRATPKSVSKDMNAMLLEVFGPNGTAASFQPAGYNVAGKTGTTDARFESGVTDKWLVGYTPDIVVAGWVGFDEPTAERSLASNHNIGEIVQLQLEGILPYTEGSTFDTEGSIVAVDSEQTESYFSNLFEQARPIIVKAWQSTVEATKIAVEKTYEFFYNLFSRL</sequence>
<keyword evidence="9" id="KW-0378">Hydrolase</keyword>
<comment type="caution">
    <text evidence="21">The sequence shown here is derived from an EMBL/GenBank/DDBJ whole genome shotgun (WGS) entry which is preliminary data.</text>
</comment>
<evidence type="ECO:0000256" key="12">
    <source>
        <dbReference type="ARBA" id="ARBA00022989"/>
    </source>
</evidence>
<evidence type="ECO:0000256" key="18">
    <source>
        <dbReference type="SAM" id="Phobius"/>
    </source>
</evidence>
<keyword evidence="3" id="KW-1003">Cell membrane</keyword>
<dbReference type="FunFam" id="1.10.3810.10:FF:000001">
    <property type="entry name" value="Penicillin-binding protein 1A"/>
    <property type="match status" value="1"/>
</dbReference>
<keyword evidence="7" id="KW-0808">Transferase</keyword>
<keyword evidence="8 18" id="KW-0812">Transmembrane</keyword>
<evidence type="ECO:0000313" key="22">
    <source>
        <dbReference type="Proteomes" id="UP001171751"/>
    </source>
</evidence>
<dbReference type="InterPro" id="IPR023346">
    <property type="entry name" value="Lysozyme-like_dom_sf"/>
</dbReference>
<comment type="similarity">
    <text evidence="1">In the C-terminal section; belongs to the transpeptidase family.</text>
</comment>
<dbReference type="Pfam" id="PF00912">
    <property type="entry name" value="Transgly"/>
    <property type="match status" value="1"/>
</dbReference>
<dbReference type="Gene3D" id="3.40.710.10">
    <property type="entry name" value="DD-peptidase/beta-lactamase superfamily"/>
    <property type="match status" value="1"/>
</dbReference>
<feature type="domain" description="Glycosyl transferase family 51" evidence="20">
    <location>
        <begin position="85"/>
        <end position="256"/>
    </location>
</feature>
<evidence type="ECO:0000313" key="21">
    <source>
        <dbReference type="EMBL" id="MDO5457203.1"/>
    </source>
</evidence>
<dbReference type="GO" id="GO:0009002">
    <property type="term" value="F:serine-type D-Ala-D-Ala carboxypeptidase activity"/>
    <property type="evidence" value="ECO:0007669"/>
    <property type="project" value="UniProtKB-EC"/>
</dbReference>
<protein>
    <submittedName>
        <fullName evidence="21">PBP1A family penicillin-binding protein</fullName>
    </submittedName>
</protein>
<evidence type="ECO:0000256" key="9">
    <source>
        <dbReference type="ARBA" id="ARBA00022801"/>
    </source>
</evidence>
<accession>A0AA43ZSP2</accession>
<dbReference type="PANTHER" id="PTHR32282:SF32">
    <property type="entry name" value="PENICILLIN-BINDING PROTEIN 2A"/>
    <property type="match status" value="1"/>
</dbReference>
<evidence type="ECO:0000256" key="3">
    <source>
        <dbReference type="ARBA" id="ARBA00022475"/>
    </source>
</evidence>
<evidence type="ECO:0000256" key="11">
    <source>
        <dbReference type="ARBA" id="ARBA00022984"/>
    </source>
</evidence>
<organism evidence="21 22">
    <name type="scientific">Atopococcus tabaci</name>
    <dbReference type="NCBI Taxonomy" id="269774"/>
    <lineage>
        <taxon>Bacteria</taxon>
        <taxon>Bacillati</taxon>
        <taxon>Bacillota</taxon>
        <taxon>Bacilli</taxon>
        <taxon>Lactobacillales</taxon>
        <taxon>Carnobacteriaceae</taxon>
        <taxon>Atopococcus</taxon>
    </lineage>
</organism>
<dbReference type="InterPro" id="IPR036950">
    <property type="entry name" value="PBP_transglycosylase"/>
</dbReference>
<proteinExistence type="inferred from homology"/>
<keyword evidence="12 18" id="KW-1133">Transmembrane helix</keyword>
<keyword evidence="5" id="KW-0645">Protease</keyword>
<keyword evidence="10" id="KW-0133">Cell shape</keyword>
<dbReference type="PANTHER" id="PTHR32282">
    <property type="entry name" value="BINDING PROTEIN TRANSPEPTIDASE, PUTATIVE-RELATED"/>
    <property type="match status" value="1"/>
</dbReference>
<dbReference type="Gene3D" id="6.20.370.110">
    <property type="match status" value="1"/>
</dbReference>
<dbReference type="GO" id="GO:0071555">
    <property type="term" value="P:cell wall organization"/>
    <property type="evidence" value="ECO:0007669"/>
    <property type="project" value="UniProtKB-KW"/>
</dbReference>
<reference evidence="21" key="1">
    <citation type="submission" date="2023-07" db="EMBL/GenBank/DDBJ databases">
        <title>Between Cages and Wild: Unraveling the Impact of Captivity on Animal Microbiomes and Antimicrobial Resistance.</title>
        <authorList>
            <person name="Schmartz G.P."/>
            <person name="Rehner J."/>
            <person name="Schuff M.J."/>
            <person name="Becker S.L."/>
            <person name="Kravczyk M."/>
            <person name="Gurevich A."/>
            <person name="Francke R."/>
            <person name="Mueller R."/>
            <person name="Keller V."/>
            <person name="Keller A."/>
        </authorList>
    </citation>
    <scope>NUCLEOTIDE SEQUENCE</scope>
    <source>
        <strain evidence="21">S39M_St_73</strain>
    </source>
</reference>
<dbReference type="InterPro" id="IPR001460">
    <property type="entry name" value="PCN-bd_Tpept"/>
</dbReference>
<dbReference type="AlphaFoldDB" id="A0AA43ZSP2"/>
<dbReference type="GO" id="GO:0030288">
    <property type="term" value="C:outer membrane-bounded periplasmic space"/>
    <property type="evidence" value="ECO:0007669"/>
    <property type="project" value="TreeGrafter"/>
</dbReference>
<evidence type="ECO:0000256" key="7">
    <source>
        <dbReference type="ARBA" id="ARBA00022679"/>
    </source>
</evidence>
<comment type="catalytic activity">
    <reaction evidence="17">
        <text>[GlcNAc-(1-&gt;4)-Mur2Ac(oyl-L-Ala-gamma-D-Glu-L-Lys-D-Ala-D-Ala)](n)-di-trans,octa-cis-undecaprenyl diphosphate + beta-D-GlcNAc-(1-&gt;4)-Mur2Ac(oyl-L-Ala-gamma-D-Glu-L-Lys-D-Ala-D-Ala)-di-trans,octa-cis-undecaprenyl diphosphate = [GlcNAc-(1-&gt;4)-Mur2Ac(oyl-L-Ala-gamma-D-Glu-L-Lys-D-Ala-D-Ala)](n+1)-di-trans,octa-cis-undecaprenyl diphosphate + di-trans,octa-cis-undecaprenyl diphosphate + H(+)</text>
        <dbReference type="Rhea" id="RHEA:23708"/>
        <dbReference type="Rhea" id="RHEA-COMP:9602"/>
        <dbReference type="Rhea" id="RHEA-COMP:9603"/>
        <dbReference type="ChEBI" id="CHEBI:15378"/>
        <dbReference type="ChEBI" id="CHEBI:58405"/>
        <dbReference type="ChEBI" id="CHEBI:60033"/>
        <dbReference type="ChEBI" id="CHEBI:78435"/>
        <dbReference type="EC" id="2.4.99.28"/>
    </reaction>
</comment>
<keyword evidence="22" id="KW-1185">Reference proteome</keyword>
<evidence type="ECO:0000256" key="17">
    <source>
        <dbReference type="ARBA" id="ARBA00049902"/>
    </source>
</evidence>
<dbReference type="GO" id="GO:0006508">
    <property type="term" value="P:proteolysis"/>
    <property type="evidence" value="ECO:0007669"/>
    <property type="project" value="UniProtKB-KW"/>
</dbReference>
<evidence type="ECO:0000256" key="5">
    <source>
        <dbReference type="ARBA" id="ARBA00022670"/>
    </source>
</evidence>
<keyword evidence="13 18" id="KW-0472">Membrane</keyword>
<evidence type="ECO:0000259" key="19">
    <source>
        <dbReference type="Pfam" id="PF00905"/>
    </source>
</evidence>
<dbReference type="EMBL" id="JAUNQW010000007">
    <property type="protein sequence ID" value="MDO5457203.1"/>
    <property type="molecule type" value="Genomic_DNA"/>
</dbReference>
<feature type="transmembrane region" description="Helical" evidence="18">
    <location>
        <begin position="34"/>
        <end position="56"/>
    </location>
</feature>
<name>A0AA43ZSP2_9LACT</name>
<dbReference type="InterPro" id="IPR012338">
    <property type="entry name" value="Beta-lactam/transpept-like"/>
</dbReference>
<comment type="similarity">
    <text evidence="2">In the N-terminal section; belongs to the glycosyltransferase 51 family.</text>
</comment>
<evidence type="ECO:0000256" key="4">
    <source>
        <dbReference type="ARBA" id="ARBA00022645"/>
    </source>
</evidence>
<evidence type="ECO:0000259" key="20">
    <source>
        <dbReference type="Pfam" id="PF00912"/>
    </source>
</evidence>
<evidence type="ECO:0000256" key="10">
    <source>
        <dbReference type="ARBA" id="ARBA00022960"/>
    </source>
</evidence>
<keyword evidence="11" id="KW-0573">Peptidoglycan synthesis</keyword>
<dbReference type="GO" id="GO:0008955">
    <property type="term" value="F:peptidoglycan glycosyltransferase activity"/>
    <property type="evidence" value="ECO:0007669"/>
    <property type="project" value="UniProtKB-EC"/>
</dbReference>
<dbReference type="SUPFAM" id="SSF53955">
    <property type="entry name" value="Lysozyme-like"/>
    <property type="match status" value="1"/>
</dbReference>
<evidence type="ECO:0000256" key="2">
    <source>
        <dbReference type="ARBA" id="ARBA00007739"/>
    </source>
</evidence>
<dbReference type="NCBIfam" id="TIGR02074">
    <property type="entry name" value="PBP_1a_fam"/>
    <property type="match status" value="1"/>
</dbReference>
<dbReference type="InterPro" id="IPR001264">
    <property type="entry name" value="Glyco_trans_51"/>
</dbReference>
<dbReference type="Pfam" id="PF00905">
    <property type="entry name" value="Transpeptidase"/>
    <property type="match status" value="1"/>
</dbReference>
<dbReference type="SUPFAM" id="SSF56601">
    <property type="entry name" value="beta-lactamase/transpeptidase-like"/>
    <property type="match status" value="1"/>
</dbReference>